<dbReference type="AlphaFoldDB" id="X1L5C1"/>
<comment type="caution">
    <text evidence="1">The sequence shown here is derived from an EMBL/GenBank/DDBJ whole genome shotgun (WGS) entry which is preliminary data.</text>
</comment>
<name>X1L5C1_9ZZZZ</name>
<evidence type="ECO:0000313" key="1">
    <source>
        <dbReference type="EMBL" id="GAI01076.1"/>
    </source>
</evidence>
<reference evidence="1" key="1">
    <citation type="journal article" date="2014" name="Front. Microbiol.">
        <title>High frequency of phylogenetically diverse reductive dehalogenase-homologous genes in deep subseafloor sedimentary metagenomes.</title>
        <authorList>
            <person name="Kawai M."/>
            <person name="Futagami T."/>
            <person name="Toyoda A."/>
            <person name="Takaki Y."/>
            <person name="Nishi S."/>
            <person name="Hori S."/>
            <person name="Arai W."/>
            <person name="Tsubouchi T."/>
            <person name="Morono Y."/>
            <person name="Uchiyama I."/>
            <person name="Ito T."/>
            <person name="Fujiyama A."/>
            <person name="Inagaki F."/>
            <person name="Takami H."/>
        </authorList>
    </citation>
    <scope>NUCLEOTIDE SEQUENCE</scope>
    <source>
        <strain evidence="1">Expedition CK06-06</strain>
    </source>
</reference>
<proteinExistence type="predicted"/>
<sequence length="94" mass="11171">MDVYLDPALAQCKGCGDLVMWSCNWKGYCTDCAIARNVPESVRQMRERRGPIYEKWKEKTIEGLHKHMAKLDKRKRRQLKWPRNVINVLENRLP</sequence>
<protein>
    <submittedName>
        <fullName evidence="1">Uncharacterized protein</fullName>
    </submittedName>
</protein>
<gene>
    <name evidence="1" type="ORF">S06H3_02311</name>
</gene>
<accession>X1L5C1</accession>
<dbReference type="EMBL" id="BARV01000662">
    <property type="protein sequence ID" value="GAI01076.1"/>
    <property type="molecule type" value="Genomic_DNA"/>
</dbReference>
<organism evidence="1">
    <name type="scientific">marine sediment metagenome</name>
    <dbReference type="NCBI Taxonomy" id="412755"/>
    <lineage>
        <taxon>unclassified sequences</taxon>
        <taxon>metagenomes</taxon>
        <taxon>ecological metagenomes</taxon>
    </lineage>
</organism>